<dbReference type="RefSeq" id="WP_281413919.1">
    <property type="nucleotide sequence ID" value="NZ_JACIFV010000013.1"/>
</dbReference>
<dbReference type="EMBL" id="JACIFV010000013">
    <property type="protein sequence ID" value="MBB4193641.1"/>
    <property type="molecule type" value="Genomic_DNA"/>
</dbReference>
<evidence type="ECO:0000313" key="1">
    <source>
        <dbReference type="EMBL" id="MBB4193641.1"/>
    </source>
</evidence>
<comment type="caution">
    <text evidence="1">The sequence shown here is derived from an EMBL/GenBank/DDBJ whole genome shotgun (WGS) entry which is preliminary data.</text>
</comment>
<organism evidence="1 2">
    <name type="scientific">Rhizobium aethiopicum</name>
    <dbReference type="NCBI Taxonomy" id="1138170"/>
    <lineage>
        <taxon>Bacteria</taxon>
        <taxon>Pseudomonadati</taxon>
        <taxon>Pseudomonadota</taxon>
        <taxon>Alphaproteobacteria</taxon>
        <taxon>Hyphomicrobiales</taxon>
        <taxon>Rhizobiaceae</taxon>
        <taxon>Rhizobium/Agrobacterium group</taxon>
        <taxon>Rhizobium</taxon>
    </lineage>
</organism>
<proteinExistence type="predicted"/>
<dbReference type="AlphaFoldDB" id="A0A7W6MJ05"/>
<evidence type="ECO:0000313" key="2">
    <source>
        <dbReference type="Proteomes" id="UP000524492"/>
    </source>
</evidence>
<reference evidence="1 2" key="1">
    <citation type="submission" date="2020-08" db="EMBL/GenBank/DDBJ databases">
        <title>Genomic Encyclopedia of Type Strains, Phase IV (KMG-V): Genome sequencing to study the core and pangenomes of soil and plant-associated prokaryotes.</title>
        <authorList>
            <person name="Whitman W."/>
        </authorList>
    </citation>
    <scope>NUCLEOTIDE SEQUENCE [LARGE SCALE GENOMIC DNA]</scope>
    <source>
        <strain evidence="1 2">SEMIA 4074</strain>
    </source>
</reference>
<dbReference type="Proteomes" id="UP000524492">
    <property type="component" value="Unassembled WGS sequence"/>
</dbReference>
<keyword evidence="2" id="KW-1185">Reference proteome</keyword>
<sequence>MSKNFAVIGDVGAWVGLSLRTPEKMRSSVVSGKDVPAAEARG</sequence>
<gene>
    <name evidence="1" type="ORF">GGD53_003808</name>
</gene>
<protein>
    <submittedName>
        <fullName evidence="1">Uncharacterized protein</fullName>
    </submittedName>
</protein>
<name>A0A7W6MJ05_9HYPH</name>
<accession>A0A7W6MJ05</accession>